<evidence type="ECO:0000313" key="3">
    <source>
        <dbReference type="Proteomes" id="UP000245698"/>
    </source>
</evidence>
<evidence type="ECO:0000256" key="1">
    <source>
        <dbReference type="SAM" id="MobiDB-lite"/>
    </source>
</evidence>
<keyword evidence="3" id="KW-1185">Reference proteome</keyword>
<feature type="compositionally biased region" description="Basic and acidic residues" evidence="1">
    <location>
        <begin position="40"/>
        <end position="55"/>
    </location>
</feature>
<organism evidence="2 3">
    <name type="scientific">Mesorhizobium delmotii</name>
    <dbReference type="NCBI Taxonomy" id="1631247"/>
    <lineage>
        <taxon>Bacteria</taxon>
        <taxon>Pseudomonadati</taxon>
        <taxon>Pseudomonadota</taxon>
        <taxon>Alphaproteobacteria</taxon>
        <taxon>Hyphomicrobiales</taxon>
        <taxon>Phyllobacteriaceae</taxon>
        <taxon>Mesorhizobium</taxon>
    </lineage>
</organism>
<proteinExistence type="predicted"/>
<reference evidence="3" key="1">
    <citation type="submission" date="2016-12" db="EMBL/GenBank/DDBJ databases">
        <authorList>
            <person name="Brunel B."/>
        </authorList>
    </citation>
    <scope>NUCLEOTIDE SEQUENCE [LARGE SCALE GENOMIC DNA]</scope>
</reference>
<dbReference type="EMBL" id="FUIG01000022">
    <property type="protein sequence ID" value="SJM30589.1"/>
    <property type="molecule type" value="Genomic_DNA"/>
</dbReference>
<dbReference type="AlphaFoldDB" id="A0A2P9AHJ7"/>
<gene>
    <name evidence="2" type="ORF">BQ8482_160064</name>
</gene>
<sequence length="79" mass="8901">MRRGKITWPDLSELARRDDVAVAMWRISEVLVGMSDAPCPDERTRRPDVAGRREGFSAPPAAEHSYSLEQTRPTAAIHR</sequence>
<name>A0A2P9AHJ7_9HYPH</name>
<evidence type="ECO:0000313" key="2">
    <source>
        <dbReference type="EMBL" id="SJM30589.1"/>
    </source>
</evidence>
<protein>
    <submittedName>
        <fullName evidence="2">Uncharacterized protein</fullName>
    </submittedName>
</protein>
<feature type="region of interest" description="Disordered" evidence="1">
    <location>
        <begin position="38"/>
        <end position="79"/>
    </location>
</feature>
<dbReference type="Proteomes" id="UP000245698">
    <property type="component" value="Unassembled WGS sequence"/>
</dbReference>
<accession>A0A2P9AHJ7</accession>